<evidence type="ECO:0000256" key="1">
    <source>
        <dbReference type="SAM" id="MobiDB-lite"/>
    </source>
</evidence>
<dbReference type="EMBL" id="VDEP01000420">
    <property type="protein sequence ID" value="KAA1085036.1"/>
    <property type="molecule type" value="Genomic_DNA"/>
</dbReference>
<comment type="caution">
    <text evidence="2">The sequence shown here is derived from an EMBL/GenBank/DDBJ whole genome shotgun (WGS) entry which is preliminary data.</text>
</comment>
<reference evidence="2 3" key="1">
    <citation type="submission" date="2019-05" db="EMBL/GenBank/DDBJ databases">
        <title>Emergence of the Ug99 lineage of the wheat stem rust pathogen through somatic hybridization.</title>
        <authorList>
            <person name="Li F."/>
            <person name="Upadhyaya N.M."/>
            <person name="Sperschneider J."/>
            <person name="Matny O."/>
            <person name="Nguyen-Phuc H."/>
            <person name="Mago R."/>
            <person name="Raley C."/>
            <person name="Miller M.E."/>
            <person name="Silverstein K.A.T."/>
            <person name="Henningsen E."/>
            <person name="Hirsch C.D."/>
            <person name="Visser B."/>
            <person name="Pretorius Z.A."/>
            <person name="Steffenson B.J."/>
            <person name="Schwessinger B."/>
            <person name="Dodds P.N."/>
            <person name="Figueroa M."/>
        </authorList>
    </citation>
    <scope>NUCLEOTIDE SEQUENCE [LARGE SCALE GENOMIC DNA]</scope>
    <source>
        <strain evidence="2 3">Ug99</strain>
    </source>
</reference>
<gene>
    <name evidence="2" type="ORF">PGTUg99_006036</name>
</gene>
<dbReference type="Proteomes" id="UP000325313">
    <property type="component" value="Unassembled WGS sequence"/>
</dbReference>
<sequence>MVTDDSRPSTKQYILAPALRISRKLDSPSPTTPFHQVRPSNAQRSVANPTYLSVSETARVMEWTARPLLRRRRSWRHSTQRSGVHLSLFRAPERNASGHVQRLGCQPPRRSREPTTRWVPQDRPEGVRASCSAPPKQKRTPECALEGVRPKTRARHDLEPNTSASVP</sequence>
<evidence type="ECO:0000313" key="3">
    <source>
        <dbReference type="Proteomes" id="UP000325313"/>
    </source>
</evidence>
<feature type="region of interest" description="Disordered" evidence="1">
    <location>
        <begin position="73"/>
        <end position="167"/>
    </location>
</feature>
<name>A0A5B0N8I7_PUCGR</name>
<feature type="compositionally biased region" description="Basic and acidic residues" evidence="1">
    <location>
        <begin position="110"/>
        <end position="126"/>
    </location>
</feature>
<proteinExistence type="predicted"/>
<dbReference type="AlphaFoldDB" id="A0A5B0N8I7"/>
<accession>A0A5B0N8I7</accession>
<protein>
    <submittedName>
        <fullName evidence="2">Uncharacterized protein</fullName>
    </submittedName>
</protein>
<feature type="region of interest" description="Disordered" evidence="1">
    <location>
        <begin position="21"/>
        <end position="45"/>
    </location>
</feature>
<feature type="compositionally biased region" description="Polar residues" evidence="1">
    <location>
        <begin position="28"/>
        <end position="45"/>
    </location>
</feature>
<organism evidence="2 3">
    <name type="scientific">Puccinia graminis f. sp. tritici</name>
    <dbReference type="NCBI Taxonomy" id="56615"/>
    <lineage>
        <taxon>Eukaryota</taxon>
        <taxon>Fungi</taxon>
        <taxon>Dikarya</taxon>
        <taxon>Basidiomycota</taxon>
        <taxon>Pucciniomycotina</taxon>
        <taxon>Pucciniomycetes</taxon>
        <taxon>Pucciniales</taxon>
        <taxon>Pucciniaceae</taxon>
        <taxon>Puccinia</taxon>
    </lineage>
</organism>
<evidence type="ECO:0000313" key="2">
    <source>
        <dbReference type="EMBL" id="KAA1085036.1"/>
    </source>
</evidence>